<proteinExistence type="inferred from homology"/>
<name>A0AAW2HR12_9NEOP</name>
<protein>
    <recommendedName>
        <fullName evidence="4">N-acetyltransferase domain-containing protein</fullName>
    </recommendedName>
</protein>
<dbReference type="InterPro" id="IPR016181">
    <property type="entry name" value="Acyl_CoA_acyltransferase"/>
</dbReference>
<dbReference type="EMBL" id="JARGDH010000003">
    <property type="protein sequence ID" value="KAL0272053.1"/>
    <property type="molecule type" value="Genomic_DNA"/>
</dbReference>
<dbReference type="InterPro" id="IPR039135">
    <property type="entry name" value="NAT9-like"/>
</dbReference>
<dbReference type="SUPFAM" id="SSF55729">
    <property type="entry name" value="Acyl-CoA N-acyltransferases (Nat)"/>
    <property type="match status" value="1"/>
</dbReference>
<evidence type="ECO:0000256" key="3">
    <source>
        <dbReference type="ARBA" id="ARBA00023315"/>
    </source>
</evidence>
<comment type="caution">
    <text evidence="5">The sequence shown here is derived from an EMBL/GenBank/DDBJ whole genome shotgun (WGS) entry which is preliminary data.</text>
</comment>
<dbReference type="AlphaFoldDB" id="A0AAW2HR12"/>
<reference evidence="5" key="1">
    <citation type="journal article" date="2024" name="Gigascience">
        <title>Chromosome-level genome of the poultry shaft louse Menopon gallinae provides insight into the host-switching and adaptive evolution of parasitic lice.</title>
        <authorList>
            <person name="Xu Y."/>
            <person name="Ma L."/>
            <person name="Liu S."/>
            <person name="Liang Y."/>
            <person name="Liu Q."/>
            <person name="He Z."/>
            <person name="Tian L."/>
            <person name="Duan Y."/>
            <person name="Cai W."/>
            <person name="Li H."/>
            <person name="Song F."/>
        </authorList>
    </citation>
    <scope>NUCLEOTIDE SEQUENCE</scope>
    <source>
        <strain evidence="5">Cailab_2023a</strain>
    </source>
</reference>
<dbReference type="PANTHER" id="PTHR13256:SF16">
    <property type="entry name" value="ALPHA_BETA-TUBULIN-N-ACETYLTRANSFERASE 9"/>
    <property type="match status" value="1"/>
</dbReference>
<dbReference type="GO" id="GO:0008080">
    <property type="term" value="F:N-acetyltransferase activity"/>
    <property type="evidence" value="ECO:0007669"/>
    <property type="project" value="InterPro"/>
</dbReference>
<gene>
    <name evidence="5" type="ORF">PYX00_005173</name>
</gene>
<evidence type="ECO:0000313" key="5">
    <source>
        <dbReference type="EMBL" id="KAL0272053.1"/>
    </source>
</evidence>
<sequence>MKINERTVIEGDRVYLVPYEEHHVKKYHEWMKSAELQTLTASEPLSLEEEYKMQKSWREDNDKCTFIILCKSKYDETKDEIQAMIGDTNIFLKYEDNVAEIEIMIAEKDARGKGLGKEAVLMMLRYGIFQLKITTYRAIILQDNIRSIILFDKLGFQKVLENKVFNEIILEKKVCEKWTEWIKSKTPNYKEKLR</sequence>
<dbReference type="InterPro" id="IPR000182">
    <property type="entry name" value="GNAT_dom"/>
</dbReference>
<dbReference type="PROSITE" id="PS51186">
    <property type="entry name" value="GNAT"/>
    <property type="match status" value="1"/>
</dbReference>
<evidence type="ECO:0000259" key="4">
    <source>
        <dbReference type="PROSITE" id="PS51186"/>
    </source>
</evidence>
<dbReference type="PANTHER" id="PTHR13256">
    <property type="entry name" value="N-ACETYLTRANSFERASE 9"/>
    <property type="match status" value="1"/>
</dbReference>
<comment type="similarity">
    <text evidence="1">Belongs to the acetyltransferase family. GNAT subfamily.</text>
</comment>
<feature type="domain" description="N-acetyltransferase" evidence="4">
    <location>
        <begin position="31"/>
        <end position="175"/>
    </location>
</feature>
<keyword evidence="2" id="KW-0808">Transferase</keyword>
<dbReference type="Gene3D" id="3.40.630.30">
    <property type="match status" value="1"/>
</dbReference>
<dbReference type="Pfam" id="PF13302">
    <property type="entry name" value="Acetyltransf_3"/>
    <property type="match status" value="1"/>
</dbReference>
<evidence type="ECO:0000256" key="1">
    <source>
        <dbReference type="ARBA" id="ARBA00009342"/>
    </source>
</evidence>
<organism evidence="5">
    <name type="scientific">Menopon gallinae</name>
    <name type="common">poultry shaft louse</name>
    <dbReference type="NCBI Taxonomy" id="328185"/>
    <lineage>
        <taxon>Eukaryota</taxon>
        <taxon>Metazoa</taxon>
        <taxon>Ecdysozoa</taxon>
        <taxon>Arthropoda</taxon>
        <taxon>Hexapoda</taxon>
        <taxon>Insecta</taxon>
        <taxon>Pterygota</taxon>
        <taxon>Neoptera</taxon>
        <taxon>Paraneoptera</taxon>
        <taxon>Psocodea</taxon>
        <taxon>Troctomorpha</taxon>
        <taxon>Phthiraptera</taxon>
        <taxon>Amblycera</taxon>
        <taxon>Menoponidae</taxon>
        <taxon>Menopon</taxon>
    </lineage>
</organism>
<keyword evidence="3" id="KW-0012">Acyltransferase</keyword>
<accession>A0AAW2HR12</accession>
<evidence type="ECO:0000256" key="2">
    <source>
        <dbReference type="ARBA" id="ARBA00022679"/>
    </source>
</evidence>